<evidence type="ECO:0000256" key="7">
    <source>
        <dbReference type="ARBA" id="ARBA00022918"/>
    </source>
</evidence>
<dbReference type="PROSITE" id="PS50878">
    <property type="entry name" value="RT_POL"/>
    <property type="match status" value="1"/>
</dbReference>
<dbReference type="InterPro" id="IPR043502">
    <property type="entry name" value="DNA/RNA_pol_sf"/>
</dbReference>
<dbReference type="GO" id="GO:0004519">
    <property type="term" value="F:endonuclease activity"/>
    <property type="evidence" value="ECO:0007669"/>
    <property type="project" value="UniProtKB-KW"/>
</dbReference>
<dbReference type="Gene3D" id="3.10.10.10">
    <property type="entry name" value="HIV Type 1 Reverse Transcriptase, subunit A, domain 1"/>
    <property type="match status" value="1"/>
</dbReference>
<dbReference type="GO" id="GO:0006508">
    <property type="term" value="P:proteolysis"/>
    <property type="evidence" value="ECO:0007669"/>
    <property type="project" value="UniProtKB-KW"/>
</dbReference>
<evidence type="ECO:0000256" key="2">
    <source>
        <dbReference type="ARBA" id="ARBA00022679"/>
    </source>
</evidence>
<evidence type="ECO:0000256" key="3">
    <source>
        <dbReference type="ARBA" id="ARBA00022695"/>
    </source>
</evidence>
<name>A0A4Y1RJJ2_PRUDU</name>
<keyword evidence="4" id="KW-0540">Nuclease</keyword>
<protein>
    <submittedName>
        <fullName evidence="9">Transposable element protein</fullName>
    </submittedName>
</protein>
<evidence type="ECO:0000256" key="6">
    <source>
        <dbReference type="ARBA" id="ARBA00022801"/>
    </source>
</evidence>
<dbReference type="SUPFAM" id="SSF56672">
    <property type="entry name" value="DNA/RNA polymerases"/>
    <property type="match status" value="1"/>
</dbReference>
<evidence type="ECO:0000259" key="8">
    <source>
        <dbReference type="PROSITE" id="PS50878"/>
    </source>
</evidence>
<keyword evidence="5" id="KW-0255">Endonuclease</keyword>
<keyword evidence="3" id="KW-0548">Nucleotidyltransferase</keyword>
<evidence type="ECO:0000256" key="5">
    <source>
        <dbReference type="ARBA" id="ARBA00022759"/>
    </source>
</evidence>
<dbReference type="EMBL" id="AP019302">
    <property type="protein sequence ID" value="BBH04500.1"/>
    <property type="molecule type" value="Genomic_DNA"/>
</dbReference>
<dbReference type="Pfam" id="PF00078">
    <property type="entry name" value="RVT_1"/>
    <property type="match status" value="1"/>
</dbReference>
<dbReference type="AlphaFoldDB" id="A0A4Y1RJJ2"/>
<proteinExistence type="predicted"/>
<dbReference type="GO" id="GO:0003964">
    <property type="term" value="F:RNA-directed DNA polymerase activity"/>
    <property type="evidence" value="ECO:0007669"/>
    <property type="project" value="UniProtKB-KW"/>
</dbReference>
<organism evidence="9">
    <name type="scientific">Prunus dulcis</name>
    <name type="common">Almond</name>
    <name type="synonym">Amygdalus dulcis</name>
    <dbReference type="NCBI Taxonomy" id="3755"/>
    <lineage>
        <taxon>Eukaryota</taxon>
        <taxon>Viridiplantae</taxon>
        <taxon>Streptophyta</taxon>
        <taxon>Embryophyta</taxon>
        <taxon>Tracheophyta</taxon>
        <taxon>Spermatophyta</taxon>
        <taxon>Magnoliopsida</taxon>
        <taxon>eudicotyledons</taxon>
        <taxon>Gunneridae</taxon>
        <taxon>Pentapetalae</taxon>
        <taxon>rosids</taxon>
        <taxon>fabids</taxon>
        <taxon>Rosales</taxon>
        <taxon>Rosaceae</taxon>
        <taxon>Amygdaloideae</taxon>
        <taxon>Amygdaleae</taxon>
        <taxon>Prunus</taxon>
    </lineage>
</organism>
<gene>
    <name evidence="9" type="ORF">Prudu_015656</name>
</gene>
<evidence type="ECO:0000313" key="9">
    <source>
        <dbReference type="EMBL" id="BBH04500.1"/>
    </source>
</evidence>
<dbReference type="GO" id="GO:0008233">
    <property type="term" value="F:peptidase activity"/>
    <property type="evidence" value="ECO:0007669"/>
    <property type="project" value="UniProtKB-KW"/>
</dbReference>
<accession>A0A4Y1RJJ2</accession>
<dbReference type="CDD" id="cd01647">
    <property type="entry name" value="RT_LTR"/>
    <property type="match status" value="1"/>
</dbReference>
<dbReference type="InterPro" id="IPR043128">
    <property type="entry name" value="Rev_trsase/Diguanyl_cyclase"/>
</dbReference>
<keyword evidence="2" id="KW-0808">Transferase</keyword>
<dbReference type="FunFam" id="3.10.10.10:FF:000007">
    <property type="entry name" value="Retrovirus-related Pol polyprotein from transposon 17.6-like Protein"/>
    <property type="match status" value="1"/>
</dbReference>
<dbReference type="PANTHER" id="PTHR24559:SF442">
    <property type="entry name" value="RNA-DIRECTED DNA POLYMERASE HOMOLOG"/>
    <property type="match status" value="1"/>
</dbReference>
<sequence length="117" mass="13867">MLDDVAGSQWFSKIDLRSGYHQIRIREGDEWKTAFKTPDGLYEWLVMPFGMSNAPSTFMRVMTHVLRPYISKFLVVYFDDILIYSRSREEHLQHLRTIFSTLRKEKLYANLKIVSST</sequence>
<keyword evidence="1" id="KW-0645">Protease</keyword>
<dbReference type="PANTHER" id="PTHR24559">
    <property type="entry name" value="TRANSPOSON TY3-I GAG-POL POLYPROTEIN"/>
    <property type="match status" value="1"/>
</dbReference>
<keyword evidence="6" id="KW-0378">Hydrolase</keyword>
<dbReference type="InterPro" id="IPR053134">
    <property type="entry name" value="RNA-dir_DNA_polymerase"/>
</dbReference>
<evidence type="ECO:0000256" key="1">
    <source>
        <dbReference type="ARBA" id="ARBA00022670"/>
    </source>
</evidence>
<dbReference type="Gene3D" id="3.30.70.270">
    <property type="match status" value="1"/>
</dbReference>
<evidence type="ECO:0000256" key="4">
    <source>
        <dbReference type="ARBA" id="ARBA00022722"/>
    </source>
</evidence>
<keyword evidence="7" id="KW-0695">RNA-directed DNA polymerase</keyword>
<dbReference type="InterPro" id="IPR000477">
    <property type="entry name" value="RT_dom"/>
</dbReference>
<reference evidence="9" key="1">
    <citation type="journal article" date="2019" name="Science">
        <title>Mutation of a bHLH transcription factor allowed almond domestication.</title>
        <authorList>
            <person name="Sanchez-Perez R."/>
            <person name="Pavan S."/>
            <person name="Mazzeo R."/>
            <person name="Moldovan C."/>
            <person name="Aiese Cigliano R."/>
            <person name="Del Cueto J."/>
            <person name="Ricciardi F."/>
            <person name="Lotti C."/>
            <person name="Ricciardi L."/>
            <person name="Dicenta F."/>
            <person name="Lopez-Marques R.L."/>
            <person name="Lindberg Moller B."/>
        </authorList>
    </citation>
    <scope>NUCLEOTIDE SEQUENCE</scope>
</reference>
<feature type="domain" description="Reverse transcriptase" evidence="8">
    <location>
        <begin position="1"/>
        <end position="117"/>
    </location>
</feature>